<evidence type="ECO:0000313" key="1">
    <source>
        <dbReference type="EMBL" id="SEU24352.1"/>
    </source>
</evidence>
<protein>
    <recommendedName>
        <fullName evidence="3">Phosphotransferase enzyme family protein</fullName>
    </recommendedName>
</protein>
<organism evidence="1 2">
    <name type="scientific">Stigmatella erecta</name>
    <dbReference type="NCBI Taxonomy" id="83460"/>
    <lineage>
        <taxon>Bacteria</taxon>
        <taxon>Pseudomonadati</taxon>
        <taxon>Myxococcota</taxon>
        <taxon>Myxococcia</taxon>
        <taxon>Myxococcales</taxon>
        <taxon>Cystobacterineae</taxon>
        <taxon>Archangiaceae</taxon>
        <taxon>Stigmatella</taxon>
    </lineage>
</organism>
<dbReference type="InterPro" id="IPR011009">
    <property type="entry name" value="Kinase-like_dom_sf"/>
</dbReference>
<dbReference type="AlphaFoldDB" id="A0A1I0KIB0"/>
<dbReference type="RefSeq" id="WP_093523347.1">
    <property type="nucleotide sequence ID" value="NZ_FOIJ01000011.1"/>
</dbReference>
<evidence type="ECO:0008006" key="3">
    <source>
        <dbReference type="Google" id="ProtNLM"/>
    </source>
</evidence>
<name>A0A1I0KIB0_9BACT</name>
<proteinExistence type="predicted"/>
<dbReference type="SUPFAM" id="SSF56112">
    <property type="entry name" value="Protein kinase-like (PK-like)"/>
    <property type="match status" value="1"/>
</dbReference>
<sequence length="367" mass="42735">MSLEKERQQSQLAFQASGQQIEVGEKSALPLPLEQLAHTTAHSEYVVKAIESGLTAYVYRLQAGGRHWTLKRKRAESLVKNVDGQTSFLNEVQRRRDITALQRNPETAPLFTHIVETQYASFLDGVILSPWIEGERLQRFDGRVYDQLFSTIVNLELHGLFEWDFCPGNVLDDGRKIFLFDFGYMYRFDPRQHYNNNGFATPLFHGVERFETRNFFDHLLRNPHGLDAQGLFGVYREEKTYALKHYENKLQRLEAMKAVEPVLQWQGAINQRWRQALRGNDSLHKLYLIESFRSNVLDLFDDLHGKSCTPITLKKAEFAVNTLREHFTLLREENGLFFGDETKTQDELILKYQELRAKAVEYQLPTS</sequence>
<dbReference type="Proteomes" id="UP000199181">
    <property type="component" value="Unassembled WGS sequence"/>
</dbReference>
<dbReference type="EMBL" id="FOIJ01000011">
    <property type="protein sequence ID" value="SEU24352.1"/>
    <property type="molecule type" value="Genomic_DNA"/>
</dbReference>
<gene>
    <name evidence="1" type="ORF">SAMN05443639_11144</name>
</gene>
<reference evidence="2" key="1">
    <citation type="submission" date="2016-10" db="EMBL/GenBank/DDBJ databases">
        <authorList>
            <person name="Varghese N."/>
            <person name="Submissions S."/>
        </authorList>
    </citation>
    <scope>NUCLEOTIDE SEQUENCE [LARGE SCALE GENOMIC DNA]</scope>
    <source>
        <strain evidence="2">DSM 16858</strain>
    </source>
</reference>
<accession>A0A1I0KIB0</accession>
<evidence type="ECO:0000313" key="2">
    <source>
        <dbReference type="Proteomes" id="UP000199181"/>
    </source>
</evidence>
<keyword evidence="2" id="KW-1185">Reference proteome</keyword>